<dbReference type="SUPFAM" id="SSF55424">
    <property type="entry name" value="FAD/NAD-linked reductases, dimerisation (C-terminal) domain"/>
    <property type="match status" value="1"/>
</dbReference>
<evidence type="ECO:0000256" key="3">
    <source>
        <dbReference type="ARBA" id="ARBA00022630"/>
    </source>
</evidence>
<accession>A0ABU8H5W2</accession>
<name>A0ABU8H5W2_9SPHN</name>
<feature type="domain" description="Pyridine nucleotide-disulphide oxidoreductase dimerisation" evidence="5">
    <location>
        <begin position="340"/>
        <end position="441"/>
    </location>
</feature>
<comment type="caution">
    <text evidence="7">The sequence shown here is derived from an EMBL/GenBank/DDBJ whole genome shotgun (WGS) entry which is preliminary data.</text>
</comment>
<dbReference type="Gene3D" id="3.50.50.60">
    <property type="entry name" value="FAD/NAD(P)-binding domain"/>
    <property type="match status" value="2"/>
</dbReference>
<evidence type="ECO:0000256" key="2">
    <source>
        <dbReference type="ARBA" id="ARBA00007532"/>
    </source>
</evidence>
<dbReference type="InterPro" id="IPR016156">
    <property type="entry name" value="FAD/NAD-linked_Rdtase_dimer_sf"/>
</dbReference>
<evidence type="ECO:0000259" key="6">
    <source>
        <dbReference type="Pfam" id="PF07992"/>
    </source>
</evidence>
<proteinExistence type="inferred from homology"/>
<keyword evidence="3" id="KW-0285">Flavoprotein</keyword>
<dbReference type="PANTHER" id="PTHR43014">
    <property type="entry name" value="MERCURIC REDUCTASE"/>
    <property type="match status" value="1"/>
</dbReference>
<dbReference type="InterPro" id="IPR023753">
    <property type="entry name" value="FAD/NAD-binding_dom"/>
</dbReference>
<dbReference type="GO" id="GO:0004148">
    <property type="term" value="F:dihydrolipoyl dehydrogenase (NADH) activity"/>
    <property type="evidence" value="ECO:0007669"/>
    <property type="project" value="UniProtKB-EC"/>
</dbReference>
<dbReference type="EMBL" id="JBBBDM010000008">
    <property type="protein sequence ID" value="MEI5688345.1"/>
    <property type="molecule type" value="Genomic_DNA"/>
</dbReference>
<evidence type="ECO:0000313" key="7">
    <source>
        <dbReference type="EMBL" id="MEI5688345.1"/>
    </source>
</evidence>
<organism evidence="7 8">
    <name type="scientific">Sphingomonas kyungheensis</name>
    <dbReference type="NCBI Taxonomy" id="1069987"/>
    <lineage>
        <taxon>Bacteria</taxon>
        <taxon>Pseudomonadati</taxon>
        <taxon>Pseudomonadota</taxon>
        <taxon>Alphaproteobacteria</taxon>
        <taxon>Sphingomonadales</taxon>
        <taxon>Sphingomonadaceae</taxon>
        <taxon>Sphingomonas</taxon>
    </lineage>
</organism>
<keyword evidence="4" id="KW-0274">FAD</keyword>
<comment type="cofactor">
    <cofactor evidence="1">
        <name>FAD</name>
        <dbReference type="ChEBI" id="CHEBI:57692"/>
    </cofactor>
</comment>
<evidence type="ECO:0000256" key="4">
    <source>
        <dbReference type="ARBA" id="ARBA00022827"/>
    </source>
</evidence>
<dbReference type="Pfam" id="PF07992">
    <property type="entry name" value="Pyr_redox_2"/>
    <property type="match status" value="1"/>
</dbReference>
<dbReference type="PRINTS" id="PR00411">
    <property type="entry name" value="PNDRDTASEI"/>
</dbReference>
<reference evidence="7 8" key="1">
    <citation type="journal article" date="2013" name="Int. J. Syst. Evol. Microbiol.">
        <title>Sphingomonas kyungheensis sp. nov., a bacterium with ginsenoside-converting activity isolated from soil of a ginseng field.</title>
        <authorList>
            <person name="Son H.M."/>
            <person name="Yang J.E."/>
            <person name="Park Y."/>
            <person name="Han C.K."/>
            <person name="Kim S.G."/>
            <person name="Kook M."/>
            <person name="Yi T.H."/>
        </authorList>
    </citation>
    <scope>NUCLEOTIDE SEQUENCE [LARGE SCALE GENOMIC DNA]</scope>
    <source>
        <strain evidence="7 8">LMG 26582</strain>
    </source>
</reference>
<evidence type="ECO:0000259" key="5">
    <source>
        <dbReference type="Pfam" id="PF02852"/>
    </source>
</evidence>
<keyword evidence="7" id="KW-0560">Oxidoreductase</keyword>
<dbReference type="InterPro" id="IPR036188">
    <property type="entry name" value="FAD/NAD-bd_sf"/>
</dbReference>
<dbReference type="Proteomes" id="UP001367771">
    <property type="component" value="Unassembled WGS sequence"/>
</dbReference>
<dbReference type="RefSeq" id="WP_336545746.1">
    <property type="nucleotide sequence ID" value="NZ_JBBBDM010000008.1"/>
</dbReference>
<dbReference type="Gene3D" id="3.30.390.30">
    <property type="match status" value="1"/>
</dbReference>
<dbReference type="PIRSF" id="PIRSF000350">
    <property type="entry name" value="Mercury_reductase_MerA"/>
    <property type="match status" value="1"/>
</dbReference>
<dbReference type="EC" id="1.8.1.4" evidence="7"/>
<dbReference type="SUPFAM" id="SSF51905">
    <property type="entry name" value="FAD/NAD(P)-binding domain"/>
    <property type="match status" value="2"/>
</dbReference>
<feature type="domain" description="FAD/NAD(P)-binding" evidence="6">
    <location>
        <begin position="7"/>
        <end position="312"/>
    </location>
</feature>
<sequence length="450" mass="46961">METRQCDVLIIGAGTAGLKAYKAAVARGADTVIVEKGPGGSTCTRVGCMPSKLLIAAARHAHEARRAAEFGVVTGAVTIDAARVWQRVRDERDRFVAAVLDDYHAIPAGHVLHGTGRFTGPDTVTTDERTIVARHGIIIATGGHPIIPDALDAVRDRVHTHETIFEIDGLPQRLAVFGAGPLGLELAQAFARLGSEVTVIDSGDTVGELDDPEANTLALAALRKEMRIELGVDASAQPGDDGACICWDGGSVTVDLILAATGRPPTLDALNLDATGIARDDHGTPTFDQSTRRCGDSRIFIAGDANAWRPVLHEAARGGRIAGDVAAGGPPAREIPSLAIAFTEPNIVSVGTRFDALPDGARIGSATVEDNGRATADGRSDGIVRLYADGDGLLIGATIVAPEGEHLGHLVALAIDRGTDIATFADQPWYHPTVEELLQSAARDLLGTDA</sequence>
<dbReference type="NCBIfam" id="NF004939">
    <property type="entry name" value="PRK06292.1-1"/>
    <property type="match status" value="1"/>
</dbReference>
<evidence type="ECO:0000313" key="8">
    <source>
        <dbReference type="Proteomes" id="UP001367771"/>
    </source>
</evidence>
<evidence type="ECO:0000256" key="1">
    <source>
        <dbReference type="ARBA" id="ARBA00001974"/>
    </source>
</evidence>
<protein>
    <submittedName>
        <fullName evidence="7">Dihydrolipoyl dehydrogenase</fullName>
        <ecNumber evidence="7">1.8.1.4</ecNumber>
    </submittedName>
</protein>
<dbReference type="Pfam" id="PF02852">
    <property type="entry name" value="Pyr_redox_dim"/>
    <property type="match status" value="1"/>
</dbReference>
<dbReference type="InterPro" id="IPR004099">
    <property type="entry name" value="Pyr_nucl-diS_OxRdtase_dimer"/>
</dbReference>
<dbReference type="PRINTS" id="PR00368">
    <property type="entry name" value="FADPNR"/>
</dbReference>
<dbReference type="InterPro" id="IPR001100">
    <property type="entry name" value="Pyr_nuc-diS_OxRdtase"/>
</dbReference>
<keyword evidence="8" id="KW-1185">Reference proteome</keyword>
<gene>
    <name evidence="7" type="ORF">V8201_14740</name>
</gene>
<comment type="similarity">
    <text evidence="2">Belongs to the class-I pyridine nucleotide-disulfide oxidoreductase family.</text>
</comment>
<dbReference type="PANTHER" id="PTHR43014:SF4">
    <property type="entry name" value="PYRIDINE NUCLEOTIDE-DISULFIDE OXIDOREDUCTASE RCLA-RELATED"/>
    <property type="match status" value="1"/>
</dbReference>